<dbReference type="Pfam" id="PF01927">
    <property type="entry name" value="Mut7-C"/>
    <property type="match status" value="1"/>
</dbReference>
<dbReference type="EMBL" id="AL445066">
    <property type="protein sequence ID" value="CAC12226.1"/>
    <property type="molecule type" value="Genomic_DNA"/>
</dbReference>
<dbReference type="InterPro" id="IPR002782">
    <property type="entry name" value="Mut7-C_RNAse_dom"/>
</dbReference>
<keyword evidence="3" id="KW-1185">Reference proteome</keyword>
<feature type="domain" description="Mut7-C RNAse" evidence="1">
    <location>
        <begin position="14"/>
        <end position="148"/>
    </location>
</feature>
<accession>Q9HJ73</accession>
<dbReference type="eggNOG" id="arCOG04290">
    <property type="taxonomic scope" value="Archaea"/>
</dbReference>
<sequence length="157" mass="18805">MVLETTSSRDGEIKLTVDQMLGKLARWIRLMGYDVYYPSGTVPDDEIITKSRSEGRIIITRDYGMYQKYPMSIFEPYDDINDQLRDFIAHFSSRMKDRFMRCPVCNGRLVKLRSKIPEYLRNHRDVYICTGCHKMYWKGSHYRRIYRKIENLRPKGE</sequence>
<dbReference type="AlphaFoldDB" id="Q9HJ73"/>
<dbReference type="HOGENOM" id="CLU_112469_0_0_2"/>
<reference evidence="2 3" key="1">
    <citation type="journal article" date="2000" name="Nature">
        <title>The genome sequence of the thermoacidophilic scavenger Thermoplasma acidophilum.</title>
        <authorList>
            <person name="Ruepp A."/>
            <person name="Graml W."/>
            <person name="Santos-Martinez M.L."/>
            <person name="Koretke K.K."/>
            <person name="Volker C."/>
            <person name="Mewes H.W."/>
            <person name="Frishman D."/>
            <person name="Stocker S."/>
            <person name="Lupas A.N."/>
            <person name="Baumeister W."/>
        </authorList>
    </citation>
    <scope>NUCLEOTIDE SEQUENCE [LARGE SCALE GENOMIC DNA]</scope>
    <source>
        <strain evidence="3">ATCC 25905 / DSM 1728 / JCM 9062 / NBRC 15155 / AMRC-C165</strain>
    </source>
</reference>
<gene>
    <name evidence="2" type="ordered locus">Ta1099</name>
</gene>
<organism evidence="2 3">
    <name type="scientific">Thermoplasma acidophilum (strain ATCC 25905 / DSM 1728 / JCM 9062 / NBRC 15155 / AMRC-C165)</name>
    <dbReference type="NCBI Taxonomy" id="273075"/>
    <lineage>
        <taxon>Archaea</taxon>
        <taxon>Methanobacteriati</taxon>
        <taxon>Thermoplasmatota</taxon>
        <taxon>Thermoplasmata</taxon>
        <taxon>Thermoplasmatales</taxon>
        <taxon>Thermoplasmataceae</taxon>
        <taxon>Thermoplasma</taxon>
    </lineage>
</organism>
<evidence type="ECO:0000259" key="1">
    <source>
        <dbReference type="Pfam" id="PF01927"/>
    </source>
</evidence>
<dbReference type="InParanoid" id="Q9HJ73"/>
<dbReference type="SMR" id="Q9HJ73"/>
<proteinExistence type="predicted"/>
<protein>
    <recommendedName>
        <fullName evidence="1">Mut7-C RNAse domain-containing protein</fullName>
    </recommendedName>
</protein>
<name>Q9HJ73_THEAC</name>
<dbReference type="KEGG" id="tac:Ta1099"/>
<dbReference type="Proteomes" id="UP000001024">
    <property type="component" value="Chromosome"/>
</dbReference>
<dbReference type="PaxDb" id="273075-Ta1099"/>
<dbReference type="PANTHER" id="PTHR39081:SF1">
    <property type="entry name" value="MUT7-C RNASE DOMAIN-CONTAINING PROTEIN"/>
    <property type="match status" value="1"/>
</dbReference>
<dbReference type="STRING" id="273075.gene:9572320"/>
<dbReference type="EnsemblBacteria" id="CAC12226">
    <property type="protein sequence ID" value="CAC12226"/>
    <property type="gene ID" value="CAC12226"/>
</dbReference>
<evidence type="ECO:0000313" key="3">
    <source>
        <dbReference type="Proteomes" id="UP000001024"/>
    </source>
</evidence>
<evidence type="ECO:0000313" key="2">
    <source>
        <dbReference type="EMBL" id="CAC12226.1"/>
    </source>
</evidence>
<dbReference type="PANTHER" id="PTHR39081">
    <property type="entry name" value="MUT7-C DOMAIN-CONTAINING PROTEIN"/>
    <property type="match status" value="1"/>
</dbReference>